<comment type="similarity">
    <text evidence="2 11 13">Belongs to the FKBP-type PPIase family. Tig subfamily.</text>
</comment>
<dbReference type="PANTHER" id="PTHR30560">
    <property type="entry name" value="TRIGGER FACTOR CHAPERONE AND PEPTIDYL-PROLYL CIS/TRANS ISOMERASE"/>
    <property type="match status" value="1"/>
</dbReference>
<name>A0ABW8ALY5_9ACTN</name>
<dbReference type="EMBL" id="JBITLV010000002">
    <property type="protein sequence ID" value="MFI7586988.1"/>
    <property type="molecule type" value="Genomic_DNA"/>
</dbReference>
<comment type="subcellular location">
    <subcellularLocation>
        <location evidence="11">Cytoplasm</location>
    </subcellularLocation>
    <text evidence="11">About half TF is bound to the ribosome near the polypeptide exit tunnel while the other half is free in the cytoplasm.</text>
</comment>
<dbReference type="GO" id="GO:0003755">
    <property type="term" value="F:peptidyl-prolyl cis-trans isomerase activity"/>
    <property type="evidence" value="ECO:0007669"/>
    <property type="project" value="UniProtKB-EC"/>
</dbReference>
<comment type="catalytic activity">
    <reaction evidence="1 11 12">
        <text>[protein]-peptidylproline (omega=180) = [protein]-peptidylproline (omega=0)</text>
        <dbReference type="Rhea" id="RHEA:16237"/>
        <dbReference type="Rhea" id="RHEA-COMP:10747"/>
        <dbReference type="Rhea" id="RHEA-COMP:10748"/>
        <dbReference type="ChEBI" id="CHEBI:83833"/>
        <dbReference type="ChEBI" id="CHEBI:83834"/>
        <dbReference type="EC" id="5.2.1.8"/>
    </reaction>
</comment>
<comment type="domain">
    <text evidence="11">Consists of 3 domains; the N-terminus binds the ribosome, the middle domain has PPIase activity, while the C-terminus has intrinsic chaperone activity on its own.</text>
</comment>
<evidence type="ECO:0000256" key="6">
    <source>
        <dbReference type="ARBA" id="ARBA00023110"/>
    </source>
</evidence>
<gene>
    <name evidence="11 16" type="primary">tig</name>
    <name evidence="16" type="ORF">ACIB24_07930</name>
</gene>
<keyword evidence="11" id="KW-0963">Cytoplasm</keyword>
<feature type="domain" description="PPIase FKBP-type" evidence="15">
    <location>
        <begin position="165"/>
        <end position="211"/>
    </location>
</feature>
<evidence type="ECO:0000256" key="10">
    <source>
        <dbReference type="ARBA" id="ARBA00029986"/>
    </source>
</evidence>
<dbReference type="RefSeq" id="WP_398277760.1">
    <property type="nucleotide sequence ID" value="NZ_JBITLV010000002.1"/>
</dbReference>
<dbReference type="SUPFAM" id="SSF102735">
    <property type="entry name" value="Trigger factor ribosome-binding domain"/>
    <property type="match status" value="1"/>
</dbReference>
<evidence type="ECO:0000256" key="8">
    <source>
        <dbReference type="ARBA" id="ARBA00023235"/>
    </source>
</evidence>
<feature type="region of interest" description="Disordered" evidence="14">
    <location>
        <begin position="418"/>
        <end position="473"/>
    </location>
</feature>
<dbReference type="Pfam" id="PF00254">
    <property type="entry name" value="FKBP_C"/>
    <property type="match status" value="1"/>
</dbReference>
<dbReference type="Gene3D" id="3.30.70.1050">
    <property type="entry name" value="Trigger factor ribosome-binding domain"/>
    <property type="match status" value="1"/>
</dbReference>
<keyword evidence="8 11" id="KW-0413">Isomerase</keyword>
<dbReference type="Pfam" id="PF05697">
    <property type="entry name" value="Trigger_N"/>
    <property type="match status" value="1"/>
</dbReference>
<accession>A0ABW8ALY5</accession>
<keyword evidence="17" id="KW-1185">Reference proteome</keyword>
<keyword evidence="5 11" id="KW-0132">Cell division</keyword>
<evidence type="ECO:0000256" key="5">
    <source>
        <dbReference type="ARBA" id="ARBA00022618"/>
    </source>
</evidence>
<protein>
    <recommendedName>
        <fullName evidence="4 11">Trigger factor</fullName>
        <shortName evidence="11">TF</shortName>
        <ecNumber evidence="3 11">5.2.1.8</ecNumber>
    </recommendedName>
    <alternativeName>
        <fullName evidence="10 11">PPIase</fullName>
    </alternativeName>
</protein>
<dbReference type="InterPro" id="IPR008881">
    <property type="entry name" value="Trigger_fac_ribosome-bd_bac"/>
</dbReference>
<feature type="compositionally biased region" description="Basic and acidic residues" evidence="14">
    <location>
        <begin position="420"/>
        <end position="455"/>
    </location>
</feature>
<dbReference type="PROSITE" id="PS50059">
    <property type="entry name" value="FKBP_PPIASE"/>
    <property type="match status" value="1"/>
</dbReference>
<dbReference type="Gene3D" id="1.10.3120.10">
    <property type="entry name" value="Trigger factor, C-terminal domain"/>
    <property type="match status" value="1"/>
</dbReference>
<dbReference type="SUPFAM" id="SSF109998">
    <property type="entry name" value="Triger factor/SurA peptide-binding domain-like"/>
    <property type="match status" value="1"/>
</dbReference>
<dbReference type="InterPro" id="IPR036611">
    <property type="entry name" value="Trigger_fac_ribosome-bd_sf"/>
</dbReference>
<evidence type="ECO:0000313" key="17">
    <source>
        <dbReference type="Proteomes" id="UP001612915"/>
    </source>
</evidence>
<dbReference type="InterPro" id="IPR027304">
    <property type="entry name" value="Trigger_fact/SurA_dom_sf"/>
</dbReference>
<evidence type="ECO:0000256" key="7">
    <source>
        <dbReference type="ARBA" id="ARBA00023186"/>
    </source>
</evidence>
<dbReference type="EC" id="5.2.1.8" evidence="3 11"/>
<sequence>MKSAVETLNPTRVKLTVEVPFEELKPSLDEAYKTIGNQVTIPGFRKGKIPPRIIDQRIGRGAVLEEAVNNALPGFYSQAVEESSIRPLSNPEVDVTEVPDPAAGGDLKFTAEVDVRPEFELPDLDGVDVTVDDVEVSDEQVEERLTSLRERFGSLKTVDRPAAEGDFLSIDLKASIDGDEIDSVQGVSYQVGSGEMLAGMDDVLPGMSAGETTTYNTPLAGGDRAGEDSLVTITVQSVKERELPEADDEFAQLASEFDTLDELKASLRDQAGEVARYQQGLQARERLLDVLLEKADIPIAEKLIENEVKQHLANEGKEEDDPHGVEVAEEARKAFKAQMLLDAIVEKHEVQVSQQELIEYLLASAQQYRMDPNEFIGAVDKAGQIPQMVAEVSRRKALAVVLEAAQIKDASGNTINLDDLFPKDGGEPLEIDEHAGHDHSGHDHDHDHEGHDHGAPVEPSGANNPAALPNLSI</sequence>
<evidence type="ECO:0000256" key="1">
    <source>
        <dbReference type="ARBA" id="ARBA00000971"/>
    </source>
</evidence>
<dbReference type="InterPro" id="IPR008880">
    <property type="entry name" value="Trigger_fac_C"/>
</dbReference>
<keyword evidence="6 11" id="KW-0697">Rotamase</keyword>
<dbReference type="Pfam" id="PF05698">
    <property type="entry name" value="Trigger_C"/>
    <property type="match status" value="1"/>
</dbReference>
<organism evidence="16 17">
    <name type="scientific">Spongisporangium articulatum</name>
    <dbReference type="NCBI Taxonomy" id="3362603"/>
    <lineage>
        <taxon>Bacteria</taxon>
        <taxon>Bacillati</taxon>
        <taxon>Actinomycetota</taxon>
        <taxon>Actinomycetes</taxon>
        <taxon>Kineosporiales</taxon>
        <taxon>Kineosporiaceae</taxon>
        <taxon>Spongisporangium</taxon>
    </lineage>
</organism>
<keyword evidence="7 11" id="KW-0143">Chaperone</keyword>
<dbReference type="PANTHER" id="PTHR30560:SF3">
    <property type="entry name" value="TRIGGER FACTOR-LIKE PROTEIN TIG, CHLOROPLASTIC"/>
    <property type="match status" value="1"/>
</dbReference>
<dbReference type="SUPFAM" id="SSF54534">
    <property type="entry name" value="FKBP-like"/>
    <property type="match status" value="1"/>
</dbReference>
<dbReference type="InterPro" id="IPR037041">
    <property type="entry name" value="Trigger_fac_C_sf"/>
</dbReference>
<evidence type="ECO:0000256" key="4">
    <source>
        <dbReference type="ARBA" id="ARBA00016902"/>
    </source>
</evidence>
<evidence type="ECO:0000313" key="16">
    <source>
        <dbReference type="EMBL" id="MFI7586988.1"/>
    </source>
</evidence>
<comment type="function">
    <text evidence="11">Involved in protein export. Acts as a chaperone by maintaining the newly synthesized protein in an open conformation. Functions as a peptidyl-prolyl cis-trans isomerase.</text>
</comment>
<evidence type="ECO:0000256" key="2">
    <source>
        <dbReference type="ARBA" id="ARBA00005464"/>
    </source>
</evidence>
<dbReference type="Gene3D" id="3.10.50.40">
    <property type="match status" value="1"/>
</dbReference>
<evidence type="ECO:0000256" key="14">
    <source>
        <dbReference type="SAM" id="MobiDB-lite"/>
    </source>
</evidence>
<keyword evidence="9 11" id="KW-0131">Cell cycle</keyword>
<dbReference type="InterPro" id="IPR005215">
    <property type="entry name" value="Trig_fac"/>
</dbReference>
<dbReference type="InterPro" id="IPR001179">
    <property type="entry name" value="PPIase_FKBP_dom"/>
</dbReference>
<comment type="caution">
    <text evidence="16">The sequence shown here is derived from an EMBL/GenBank/DDBJ whole genome shotgun (WGS) entry which is preliminary data.</text>
</comment>
<evidence type="ECO:0000259" key="15">
    <source>
        <dbReference type="PROSITE" id="PS50059"/>
    </source>
</evidence>
<evidence type="ECO:0000256" key="13">
    <source>
        <dbReference type="RuleBase" id="RU003914"/>
    </source>
</evidence>
<evidence type="ECO:0000256" key="11">
    <source>
        <dbReference type="HAMAP-Rule" id="MF_00303"/>
    </source>
</evidence>
<evidence type="ECO:0000256" key="12">
    <source>
        <dbReference type="PROSITE-ProRule" id="PRU00277"/>
    </source>
</evidence>
<dbReference type="HAMAP" id="MF_00303">
    <property type="entry name" value="Trigger_factor_Tig"/>
    <property type="match status" value="1"/>
</dbReference>
<dbReference type="PIRSF" id="PIRSF003095">
    <property type="entry name" value="Trigger_factor"/>
    <property type="match status" value="1"/>
</dbReference>
<reference evidence="16 17" key="1">
    <citation type="submission" date="2024-10" db="EMBL/GenBank/DDBJ databases">
        <title>The Natural Products Discovery Center: Release of the First 8490 Sequenced Strains for Exploring Actinobacteria Biosynthetic Diversity.</title>
        <authorList>
            <person name="Kalkreuter E."/>
            <person name="Kautsar S.A."/>
            <person name="Yang D."/>
            <person name="Bader C.D."/>
            <person name="Teijaro C.N."/>
            <person name="Fluegel L."/>
            <person name="Davis C.M."/>
            <person name="Simpson J.R."/>
            <person name="Lauterbach L."/>
            <person name="Steele A.D."/>
            <person name="Gui C."/>
            <person name="Meng S."/>
            <person name="Li G."/>
            <person name="Viehrig K."/>
            <person name="Ye F."/>
            <person name="Su P."/>
            <person name="Kiefer A.F."/>
            <person name="Nichols A."/>
            <person name="Cepeda A.J."/>
            <person name="Yan W."/>
            <person name="Fan B."/>
            <person name="Jiang Y."/>
            <person name="Adhikari A."/>
            <person name="Zheng C.-J."/>
            <person name="Schuster L."/>
            <person name="Cowan T.M."/>
            <person name="Smanski M.J."/>
            <person name="Chevrette M.G."/>
            <person name="De Carvalho L.P.S."/>
            <person name="Shen B."/>
        </authorList>
    </citation>
    <scope>NUCLEOTIDE SEQUENCE [LARGE SCALE GENOMIC DNA]</scope>
    <source>
        <strain evidence="16 17">NPDC049639</strain>
    </source>
</reference>
<dbReference type="NCBIfam" id="TIGR00115">
    <property type="entry name" value="tig"/>
    <property type="match status" value="1"/>
</dbReference>
<evidence type="ECO:0000256" key="3">
    <source>
        <dbReference type="ARBA" id="ARBA00013194"/>
    </source>
</evidence>
<dbReference type="InterPro" id="IPR046357">
    <property type="entry name" value="PPIase_dom_sf"/>
</dbReference>
<evidence type="ECO:0000256" key="9">
    <source>
        <dbReference type="ARBA" id="ARBA00023306"/>
    </source>
</evidence>
<proteinExistence type="inferred from homology"/>
<dbReference type="Proteomes" id="UP001612915">
    <property type="component" value="Unassembled WGS sequence"/>
</dbReference>